<sequence>MDHQQPLVTGNKLQRIVAYFKIAVKGEEKNFTSGSINKAIFMLSVPMILEMVMESLFAVVDVFFVSRLGENAVATVGLTESVLTLIYAVAIGISMAATAMIARRVGEKKEKEASEAAGQSLVLAISISVLISLAGIYFAADILRLMGGSEELIAQGQGFTRLMLGSNLTIMLLFLNNAIFRGAGDASIAMRSLWIANGINLLLDPLFIFGWGPVPAFGVTGAAMATTIGRGCGVIYQFVILFSGRSIIKINWEDIQLRLSVIWQILKISFGGMGQFLISSASWVFLTRIISEFGSDALAGYTVAIRVIIFTILPSLGLANAAATLVGQNLGAGQPARAEKSVWRAAFFNMLFLTAVSIVLFILSENIILIFSQKQEVVTYGKQCLRYICVGYVFAAYGMVISQSFNGAGDTRTPTFINFFSEWVLQIPLAYMLAIYLDLGPAGVFIAIAISLSVLAIISIFLFRRGKWKLVKI</sequence>
<feature type="transmembrane region" description="Helical" evidence="10">
    <location>
        <begin position="385"/>
        <end position="405"/>
    </location>
</feature>
<evidence type="ECO:0000313" key="12">
    <source>
        <dbReference type="Proteomes" id="UP001168528"/>
    </source>
</evidence>
<feature type="transmembrane region" description="Helical" evidence="10">
    <location>
        <begin position="443"/>
        <end position="463"/>
    </location>
</feature>
<protein>
    <recommendedName>
        <fullName evidence="9">Multidrug-efflux transporter</fullName>
    </recommendedName>
</protein>
<gene>
    <name evidence="11" type="ORF">Q0590_01280</name>
</gene>
<evidence type="ECO:0000256" key="3">
    <source>
        <dbReference type="ARBA" id="ARBA00022449"/>
    </source>
</evidence>
<dbReference type="Proteomes" id="UP001168528">
    <property type="component" value="Unassembled WGS sequence"/>
</dbReference>
<keyword evidence="4" id="KW-1003">Cell membrane</keyword>
<proteinExistence type="predicted"/>
<feature type="transmembrane region" description="Helical" evidence="10">
    <location>
        <begin position="265"/>
        <end position="286"/>
    </location>
</feature>
<name>A0ABT8QYD7_9BACT</name>
<keyword evidence="2" id="KW-0813">Transport</keyword>
<keyword evidence="3" id="KW-0050">Antiport</keyword>
<keyword evidence="6 10" id="KW-1133">Transmembrane helix</keyword>
<organism evidence="11 12">
    <name type="scientific">Rhodocytophaga aerolata</name>
    <dbReference type="NCBI Taxonomy" id="455078"/>
    <lineage>
        <taxon>Bacteria</taxon>
        <taxon>Pseudomonadati</taxon>
        <taxon>Bacteroidota</taxon>
        <taxon>Cytophagia</taxon>
        <taxon>Cytophagales</taxon>
        <taxon>Rhodocytophagaceae</taxon>
        <taxon>Rhodocytophaga</taxon>
    </lineage>
</organism>
<evidence type="ECO:0000256" key="8">
    <source>
        <dbReference type="ARBA" id="ARBA00023136"/>
    </source>
</evidence>
<evidence type="ECO:0000256" key="5">
    <source>
        <dbReference type="ARBA" id="ARBA00022692"/>
    </source>
</evidence>
<dbReference type="CDD" id="cd13139">
    <property type="entry name" value="MATE_like_14"/>
    <property type="match status" value="1"/>
</dbReference>
<keyword evidence="8 10" id="KW-0472">Membrane</keyword>
<dbReference type="PANTHER" id="PTHR43298:SF2">
    <property type="entry name" value="FMN_FAD EXPORTER YEEO-RELATED"/>
    <property type="match status" value="1"/>
</dbReference>
<feature type="transmembrane region" description="Helical" evidence="10">
    <location>
        <begin position="39"/>
        <end position="64"/>
    </location>
</feature>
<evidence type="ECO:0000313" key="11">
    <source>
        <dbReference type="EMBL" id="MDO1444858.1"/>
    </source>
</evidence>
<accession>A0ABT8QYD7</accession>
<dbReference type="RefSeq" id="WP_302035660.1">
    <property type="nucleotide sequence ID" value="NZ_JAUKPO010000001.1"/>
</dbReference>
<feature type="transmembrane region" description="Helical" evidence="10">
    <location>
        <begin position="160"/>
        <end position="180"/>
    </location>
</feature>
<evidence type="ECO:0000256" key="2">
    <source>
        <dbReference type="ARBA" id="ARBA00022448"/>
    </source>
</evidence>
<comment type="subcellular location">
    <subcellularLocation>
        <location evidence="1">Cell membrane</location>
        <topology evidence="1">Multi-pass membrane protein</topology>
    </subcellularLocation>
</comment>
<evidence type="ECO:0000256" key="10">
    <source>
        <dbReference type="SAM" id="Phobius"/>
    </source>
</evidence>
<dbReference type="InterPro" id="IPR002528">
    <property type="entry name" value="MATE_fam"/>
</dbReference>
<feature type="transmembrane region" description="Helical" evidence="10">
    <location>
        <begin position="298"/>
        <end position="326"/>
    </location>
</feature>
<comment type="caution">
    <text evidence="11">The sequence shown here is derived from an EMBL/GenBank/DDBJ whole genome shotgun (WGS) entry which is preliminary data.</text>
</comment>
<keyword evidence="12" id="KW-1185">Reference proteome</keyword>
<evidence type="ECO:0000256" key="6">
    <source>
        <dbReference type="ARBA" id="ARBA00022989"/>
    </source>
</evidence>
<feature type="transmembrane region" description="Helical" evidence="10">
    <location>
        <begin position="417"/>
        <end position="437"/>
    </location>
</feature>
<feature type="transmembrane region" description="Helical" evidence="10">
    <location>
        <begin position="84"/>
        <end position="101"/>
    </location>
</feature>
<evidence type="ECO:0000256" key="4">
    <source>
        <dbReference type="ARBA" id="ARBA00022475"/>
    </source>
</evidence>
<keyword evidence="5 10" id="KW-0812">Transmembrane</keyword>
<reference evidence="11" key="1">
    <citation type="submission" date="2023-07" db="EMBL/GenBank/DDBJ databases">
        <title>The genome sequence of Rhodocytophaga aerolata KACC 12507.</title>
        <authorList>
            <person name="Zhang X."/>
        </authorList>
    </citation>
    <scope>NUCLEOTIDE SEQUENCE</scope>
    <source>
        <strain evidence="11">KACC 12507</strain>
    </source>
</reference>
<dbReference type="PIRSF" id="PIRSF006603">
    <property type="entry name" value="DinF"/>
    <property type="match status" value="1"/>
</dbReference>
<feature type="transmembrane region" description="Helical" evidence="10">
    <location>
        <begin position="192"/>
        <end position="211"/>
    </location>
</feature>
<feature type="transmembrane region" description="Helical" evidence="10">
    <location>
        <begin position="121"/>
        <end position="140"/>
    </location>
</feature>
<keyword evidence="7" id="KW-0406">Ion transport</keyword>
<dbReference type="NCBIfam" id="TIGR00797">
    <property type="entry name" value="matE"/>
    <property type="match status" value="1"/>
</dbReference>
<evidence type="ECO:0000256" key="9">
    <source>
        <dbReference type="ARBA" id="ARBA00031636"/>
    </source>
</evidence>
<dbReference type="InterPro" id="IPR048279">
    <property type="entry name" value="MdtK-like"/>
</dbReference>
<dbReference type="InterPro" id="IPR050222">
    <property type="entry name" value="MATE_MdtK"/>
</dbReference>
<evidence type="ECO:0000256" key="1">
    <source>
        <dbReference type="ARBA" id="ARBA00004651"/>
    </source>
</evidence>
<dbReference type="Pfam" id="PF01554">
    <property type="entry name" value="MatE"/>
    <property type="match status" value="2"/>
</dbReference>
<dbReference type="PANTHER" id="PTHR43298">
    <property type="entry name" value="MULTIDRUG RESISTANCE PROTEIN NORM-RELATED"/>
    <property type="match status" value="1"/>
</dbReference>
<feature type="transmembrane region" description="Helical" evidence="10">
    <location>
        <begin position="347"/>
        <end position="373"/>
    </location>
</feature>
<evidence type="ECO:0000256" key="7">
    <source>
        <dbReference type="ARBA" id="ARBA00023065"/>
    </source>
</evidence>
<feature type="transmembrane region" description="Helical" evidence="10">
    <location>
        <begin position="217"/>
        <end position="244"/>
    </location>
</feature>
<dbReference type="EMBL" id="JAUKPO010000001">
    <property type="protein sequence ID" value="MDO1444858.1"/>
    <property type="molecule type" value="Genomic_DNA"/>
</dbReference>